<accession>A0A9Q3GB55</accession>
<name>A0A9Q3GB55_9BASI</name>
<comment type="caution">
    <text evidence="1">The sequence shown here is derived from an EMBL/GenBank/DDBJ whole genome shotgun (WGS) entry which is preliminary data.</text>
</comment>
<organism evidence="1 2">
    <name type="scientific">Austropuccinia psidii MF-1</name>
    <dbReference type="NCBI Taxonomy" id="1389203"/>
    <lineage>
        <taxon>Eukaryota</taxon>
        <taxon>Fungi</taxon>
        <taxon>Dikarya</taxon>
        <taxon>Basidiomycota</taxon>
        <taxon>Pucciniomycotina</taxon>
        <taxon>Pucciniomycetes</taxon>
        <taxon>Pucciniales</taxon>
        <taxon>Sphaerophragmiaceae</taxon>
        <taxon>Austropuccinia</taxon>
    </lineage>
</organism>
<keyword evidence="2" id="KW-1185">Reference proteome</keyword>
<gene>
    <name evidence="1" type="ORF">O181_000778</name>
</gene>
<sequence>MFWICGHISKAHTDSMGDAMREQSDEDQHPKEEFIVEYQEQKNVENQDIQLEEGMPQETSNKTLCKHTQHSQKFLVTPTEGMAYKHGTATKMTLCINNAQHPLIIDSGAHFSIVVKDYLDNHLPNWEKR</sequence>
<dbReference type="EMBL" id="AVOT02000098">
    <property type="protein sequence ID" value="MBW0461063.1"/>
    <property type="molecule type" value="Genomic_DNA"/>
</dbReference>
<evidence type="ECO:0000313" key="1">
    <source>
        <dbReference type="EMBL" id="MBW0461063.1"/>
    </source>
</evidence>
<dbReference type="Proteomes" id="UP000765509">
    <property type="component" value="Unassembled WGS sequence"/>
</dbReference>
<proteinExistence type="predicted"/>
<reference evidence="1" key="1">
    <citation type="submission" date="2021-03" db="EMBL/GenBank/DDBJ databases">
        <title>Draft genome sequence of rust myrtle Austropuccinia psidii MF-1, a brazilian biotype.</title>
        <authorList>
            <person name="Quecine M.C."/>
            <person name="Pachon D.M.R."/>
            <person name="Bonatelli M.L."/>
            <person name="Correr F.H."/>
            <person name="Franceschini L.M."/>
            <person name="Leite T.F."/>
            <person name="Margarido G.R.A."/>
            <person name="Almeida C.A."/>
            <person name="Ferrarezi J.A."/>
            <person name="Labate C.A."/>
        </authorList>
    </citation>
    <scope>NUCLEOTIDE SEQUENCE</scope>
    <source>
        <strain evidence="1">MF-1</strain>
    </source>
</reference>
<dbReference type="AlphaFoldDB" id="A0A9Q3GB55"/>
<protein>
    <submittedName>
        <fullName evidence="1">Uncharacterized protein</fullName>
    </submittedName>
</protein>
<evidence type="ECO:0000313" key="2">
    <source>
        <dbReference type="Proteomes" id="UP000765509"/>
    </source>
</evidence>